<dbReference type="EMBL" id="AM849034">
    <property type="protein sequence ID" value="CAQ02450.1"/>
    <property type="molecule type" value="Genomic_DNA"/>
</dbReference>
<dbReference type="InterPro" id="IPR000089">
    <property type="entry name" value="Biotin_lipoyl"/>
</dbReference>
<dbReference type="InterPro" id="IPR050856">
    <property type="entry name" value="Biotin_carboxylase_complex"/>
</dbReference>
<dbReference type="InterPro" id="IPR011053">
    <property type="entry name" value="Single_hybrid_motif"/>
</dbReference>
<dbReference type="OrthoDB" id="9760256at2"/>
<dbReference type="PANTHER" id="PTHR18866">
    <property type="entry name" value="CARBOXYLASE:PYRUVATE/ACETYL-COA/PROPIONYL-COA CARBOXYLASE"/>
    <property type="match status" value="1"/>
</dbReference>
<dbReference type="InterPro" id="IPR005481">
    <property type="entry name" value="BC-like_N"/>
</dbReference>
<dbReference type="SUPFAM" id="SSF52440">
    <property type="entry name" value="PreATP-grasp domain"/>
    <property type="match status" value="1"/>
</dbReference>
<dbReference type="CDD" id="cd06850">
    <property type="entry name" value="biotinyl_domain"/>
    <property type="match status" value="1"/>
</dbReference>
<dbReference type="Pfam" id="PF00364">
    <property type="entry name" value="Biotin_lipoyl"/>
    <property type="match status" value="1"/>
</dbReference>
<organism evidence="7 8">
    <name type="scientific">Clavibacter sepedonicus</name>
    <name type="common">Clavibacter michiganensis subsp. sepedonicus</name>
    <dbReference type="NCBI Taxonomy" id="31964"/>
    <lineage>
        <taxon>Bacteria</taxon>
        <taxon>Bacillati</taxon>
        <taxon>Actinomycetota</taxon>
        <taxon>Actinomycetes</taxon>
        <taxon>Micrococcales</taxon>
        <taxon>Microbacteriaceae</taxon>
        <taxon>Clavibacter</taxon>
    </lineage>
</organism>
<dbReference type="InterPro" id="IPR005482">
    <property type="entry name" value="Biotin_COase_C"/>
</dbReference>
<reference evidence="7 8" key="1">
    <citation type="journal article" date="2008" name="J. Bacteriol.">
        <title>Genome of the actinomycete plant pathogen Clavibacter michiganensis subsp. sepedonicus suggests recent niche adaptation.</title>
        <authorList>
            <person name="Bentley S.D."/>
            <person name="Corton C."/>
            <person name="Brown S.E."/>
            <person name="Barron A."/>
            <person name="Clark L."/>
            <person name="Doggett J."/>
            <person name="Harris B."/>
            <person name="Ormond D."/>
            <person name="Quail M.A."/>
            <person name="May G."/>
            <person name="Francis D."/>
            <person name="Knudson D."/>
            <person name="Parkhill J."/>
            <person name="Ishimaru C.A."/>
        </authorList>
    </citation>
    <scope>NUCLEOTIDE SEQUENCE [LARGE SCALE GENOMIC DNA]</scope>
    <source>
        <strain evidence="8">ATCC 33113 / DSM 20744 / JCM 9667 / LMG 2889 / ICMP 2535 / C-1</strain>
    </source>
</reference>
<dbReference type="GeneID" id="29471161"/>
<dbReference type="eggNOG" id="COG1984">
    <property type="taxonomic scope" value="Bacteria"/>
</dbReference>
<dbReference type="Gene3D" id="3.30.470.20">
    <property type="entry name" value="ATP-grasp fold, B domain"/>
    <property type="match status" value="1"/>
</dbReference>
<keyword evidence="8" id="KW-1185">Reference proteome</keyword>
<dbReference type="eggNOG" id="COG0439">
    <property type="taxonomic scope" value="Bacteria"/>
</dbReference>
<dbReference type="Proteomes" id="UP000001318">
    <property type="component" value="Chromosome"/>
</dbReference>
<dbReference type="SMART" id="SM00797">
    <property type="entry name" value="AHS2"/>
    <property type="match status" value="1"/>
</dbReference>
<dbReference type="FunFam" id="3.40.50.20:FF:000010">
    <property type="entry name" value="Propionyl-CoA carboxylase subunit alpha"/>
    <property type="match status" value="1"/>
</dbReference>
<keyword evidence="5" id="KW-0067">ATP-binding</keyword>
<dbReference type="InterPro" id="IPR005479">
    <property type="entry name" value="CPAse_ATP-bd"/>
</dbReference>
<dbReference type="Gene3D" id="2.40.50.100">
    <property type="match status" value="1"/>
</dbReference>
<accession>B0RGP3</accession>
<dbReference type="Pfam" id="PF02785">
    <property type="entry name" value="Biotin_carb_C"/>
    <property type="match status" value="1"/>
</dbReference>
<dbReference type="SUPFAM" id="SSF51246">
    <property type="entry name" value="Rudiment single hybrid motif"/>
    <property type="match status" value="1"/>
</dbReference>
<evidence type="ECO:0000256" key="6">
    <source>
        <dbReference type="ARBA" id="ARBA00023267"/>
    </source>
</evidence>
<evidence type="ECO:0000256" key="3">
    <source>
        <dbReference type="ARBA" id="ARBA00022741"/>
    </source>
</evidence>
<dbReference type="Gene3D" id="3.30.1360.40">
    <property type="match status" value="1"/>
</dbReference>
<dbReference type="GO" id="GO:0046872">
    <property type="term" value="F:metal ion binding"/>
    <property type="evidence" value="ECO:0007669"/>
    <property type="project" value="InterPro"/>
</dbReference>
<dbReference type="InterPro" id="IPR016185">
    <property type="entry name" value="PreATP-grasp_dom_sf"/>
</dbReference>
<dbReference type="KEGG" id="cms:CMS2364"/>
<dbReference type="PROSITE" id="PS00866">
    <property type="entry name" value="CPSASE_1"/>
    <property type="match status" value="1"/>
</dbReference>
<dbReference type="Pfam" id="PF02682">
    <property type="entry name" value="CT_C_D"/>
    <property type="match status" value="1"/>
</dbReference>
<dbReference type="eggNOG" id="COG2049">
    <property type="taxonomic scope" value="Bacteria"/>
</dbReference>
<dbReference type="STRING" id="31964.CMS2364"/>
<keyword evidence="3" id="KW-0547">Nucleotide-binding</keyword>
<dbReference type="GO" id="GO:0005524">
    <property type="term" value="F:ATP binding"/>
    <property type="evidence" value="ECO:0007669"/>
    <property type="project" value="UniProtKB-UniRule"/>
</dbReference>
<dbReference type="Pfam" id="PF02786">
    <property type="entry name" value="CPSase_L_D2"/>
    <property type="match status" value="1"/>
</dbReference>
<dbReference type="HOGENOM" id="CLU_002162_3_1_11"/>
<dbReference type="Pfam" id="PF00289">
    <property type="entry name" value="Biotin_carb_N"/>
    <property type="match status" value="1"/>
</dbReference>
<dbReference type="SMART" id="SM00796">
    <property type="entry name" value="AHS1"/>
    <property type="match status" value="1"/>
</dbReference>
<dbReference type="Pfam" id="PF02626">
    <property type="entry name" value="CT_A_B"/>
    <property type="match status" value="1"/>
</dbReference>
<evidence type="ECO:0000313" key="7">
    <source>
        <dbReference type="EMBL" id="CAQ02450.1"/>
    </source>
</evidence>
<dbReference type="PROSITE" id="PS00867">
    <property type="entry name" value="CPSASE_2"/>
    <property type="match status" value="1"/>
</dbReference>
<evidence type="ECO:0000256" key="4">
    <source>
        <dbReference type="ARBA" id="ARBA00022801"/>
    </source>
</evidence>
<keyword evidence="2 7" id="KW-0436">Ligase</keyword>
<dbReference type="InterPro" id="IPR003778">
    <property type="entry name" value="CT_A_B"/>
</dbReference>
<dbReference type="GO" id="GO:0016787">
    <property type="term" value="F:hydrolase activity"/>
    <property type="evidence" value="ECO:0007669"/>
    <property type="project" value="UniProtKB-KW"/>
</dbReference>
<dbReference type="PANTHER" id="PTHR18866:SF128">
    <property type="entry name" value="UREA AMIDOLYASE"/>
    <property type="match status" value="1"/>
</dbReference>
<dbReference type="AlphaFoldDB" id="B0RGP3"/>
<name>B0RGP3_CLASE</name>
<dbReference type="InterPro" id="IPR029000">
    <property type="entry name" value="Cyclophilin-like_dom_sf"/>
</dbReference>
<evidence type="ECO:0000256" key="5">
    <source>
        <dbReference type="ARBA" id="ARBA00022840"/>
    </source>
</evidence>
<proteinExistence type="predicted"/>
<dbReference type="SUPFAM" id="SSF160467">
    <property type="entry name" value="PH0987 N-terminal domain-like"/>
    <property type="match status" value="1"/>
</dbReference>
<dbReference type="Gene3D" id="2.40.100.10">
    <property type="entry name" value="Cyclophilin-like"/>
    <property type="match status" value="2"/>
</dbReference>
<dbReference type="RefSeq" id="WP_012299645.1">
    <property type="nucleotide sequence ID" value="NC_010407.1"/>
</dbReference>
<dbReference type="InterPro" id="IPR003833">
    <property type="entry name" value="CT_C_D"/>
</dbReference>
<dbReference type="PROSITE" id="PS50968">
    <property type="entry name" value="BIOTINYL_LIPOYL"/>
    <property type="match status" value="1"/>
</dbReference>
<dbReference type="SUPFAM" id="SSF50891">
    <property type="entry name" value="Cyclophilin-like"/>
    <property type="match status" value="2"/>
</dbReference>
<dbReference type="SMART" id="SM00878">
    <property type="entry name" value="Biotin_carb_C"/>
    <property type="match status" value="1"/>
</dbReference>
<dbReference type="GO" id="GO:0004847">
    <property type="term" value="F:urea carboxylase activity"/>
    <property type="evidence" value="ECO:0007669"/>
    <property type="project" value="UniProtKB-EC"/>
</dbReference>
<keyword evidence="4" id="KW-0378">Hydrolase</keyword>
<comment type="cofactor">
    <cofactor evidence="1">
        <name>biotin</name>
        <dbReference type="ChEBI" id="CHEBI:57586"/>
    </cofactor>
</comment>
<keyword evidence="6" id="KW-0092">Biotin</keyword>
<dbReference type="InterPro" id="IPR011054">
    <property type="entry name" value="Rudment_hybrid_motif"/>
</dbReference>
<protein>
    <submittedName>
        <fullName evidence="7">Urea carboxylase</fullName>
        <ecNumber evidence="7">6.3.4.6</ecNumber>
    </submittedName>
</protein>
<sequence length="1209" mass="128738">MPTPAPPAPRFDSVLIANRGEIARRIIRTARRMGLRTIAVYSEADRAAPHVREADEAHLLGPSEPERSYLDIDRIIEVAQAACAGAIHPGYGFISESAAFARAVEEAGMVFVGPTWQQIEAFGPKHTARAIAMECGVPCVPGSGLVASEDAAAEAAAAVGYPVMVKASGGGGGVGIVTCADETQLRAAYASVTRLAAANFATPGVFVERFIARARHLEVQVFGDGAGEVAILGDRDCSLQRRHQKVVEEAPAPHLPEHVRETMHRSAAALARHVGYRSAGTVEFVYDDRTEDVFFLEMNTRLQAEHPVTEQVLGIDLVEWMLRVGLGDVGPAGFLAAAEIPSPTRHSVEARIYAEDPTKDHRPSSGLLTEVAFPAGAVAGPADLRIESGVETGDVVTPVYDPMLAKLIVTADDRTAAFAALSDALAETRIHGLETNVGLLASIARCPEVLDGSMTTSLLETLRDERPRIDVERGGASTTIQDWPGRLGHWQVGVPPGGPMDDRSFRLANRAVGNPEGTPALECTVTGPALRFSHATLVCVTGAETVVTVDGAPVPQWEPVLVPAGGTLDVGTVRGVGVRTYVAARAGFDVPAYLGSAATFAPGGFGGHGGRALATGDVLRTAPLDEAGSAAGLGEPAPVPPAERPVIGASWTLHVAEGPHPAPDYFTPDDMAAIYDAEWEVHFHAARTGIRLVGPKPRWARPDGGEAGLHPSNLHDNAYSVGAINFTGDTPSILGPDGPSLGGFACPVTVVSADRWKLGQLRPGDTLRLVPVDESELPRIGEARRTADAFVPRSSRRDDDDGVLARRPATDAAPEVVYRRGGDDNLLVEYGPMTLDLGLRMRIHALMEALARVDPAGLVDVTPGVRSLHLHVDPAVLGVRRLLGLLRELEDTIPATADLVVPSREVHLPLSWDDPSIHEAIDRYASLIRDDAPWNPSNIEFIRRANGLGSVDEVRDIVMSAQYMVLGLGDVYLGAPAAAPLDPRHRLMTTKYNPARTWTAEGTVGIGGTYMCIYGMDSPGGYQLIGRTLPIWAGLRTRRRAFRDGHPWLLRFFDRIRYHPVSADELMHLRSEMAADRLELDIRPGEFSLREHEDMLARDAEPIAAWEAAGEFAVREEAVGADSVEDDVRSRLPEGATVVEAPMAGAVWKVEASTGADVGVGAALLVLEAMKMETPVRAPHDLRVVEMLVAAGATVAAGQPLAIVSATAP</sequence>
<dbReference type="InterPro" id="IPR011761">
    <property type="entry name" value="ATP-grasp"/>
</dbReference>
<gene>
    <name evidence="7" type="ordered locus">CMS2364</name>
</gene>
<evidence type="ECO:0000256" key="2">
    <source>
        <dbReference type="ARBA" id="ARBA00022598"/>
    </source>
</evidence>
<dbReference type="InterPro" id="IPR014084">
    <property type="entry name" value="Urea_COase"/>
</dbReference>
<dbReference type="SUPFAM" id="SSF51230">
    <property type="entry name" value="Single hybrid motif"/>
    <property type="match status" value="1"/>
</dbReference>
<dbReference type="EC" id="6.3.4.6" evidence="7"/>
<dbReference type="SUPFAM" id="SSF56059">
    <property type="entry name" value="Glutathione synthetase ATP-binding domain-like"/>
    <property type="match status" value="1"/>
</dbReference>
<evidence type="ECO:0000313" key="8">
    <source>
        <dbReference type="Proteomes" id="UP000001318"/>
    </source>
</evidence>
<dbReference type="NCBIfam" id="TIGR00724">
    <property type="entry name" value="urea_amlyse_rel"/>
    <property type="match status" value="1"/>
</dbReference>
<dbReference type="PROSITE" id="PS50975">
    <property type="entry name" value="ATP_GRASP"/>
    <property type="match status" value="1"/>
</dbReference>
<dbReference type="InterPro" id="IPR011764">
    <property type="entry name" value="Biotin_carboxylation_dom"/>
</dbReference>
<dbReference type="PROSITE" id="PS50979">
    <property type="entry name" value="BC"/>
    <property type="match status" value="1"/>
</dbReference>
<evidence type="ECO:0000256" key="1">
    <source>
        <dbReference type="ARBA" id="ARBA00001953"/>
    </source>
</evidence>
<dbReference type="NCBIfam" id="TIGR02712">
    <property type="entry name" value="urea_carbox"/>
    <property type="match status" value="1"/>
</dbReference>